<dbReference type="Proteomes" id="UP000053099">
    <property type="component" value="Unassembled WGS sequence"/>
</dbReference>
<organism evidence="1 2">
    <name type="scientific">Thermus scotoductus</name>
    <dbReference type="NCBI Taxonomy" id="37636"/>
    <lineage>
        <taxon>Bacteria</taxon>
        <taxon>Thermotogati</taxon>
        <taxon>Deinococcota</taxon>
        <taxon>Deinococci</taxon>
        <taxon>Thermales</taxon>
        <taxon>Thermaceae</taxon>
        <taxon>Thermus</taxon>
    </lineage>
</organism>
<evidence type="ECO:0000313" key="2">
    <source>
        <dbReference type="Proteomes" id="UP000053099"/>
    </source>
</evidence>
<gene>
    <name evidence="1" type="ORF">AN926_05970</name>
</gene>
<name>A0A0N0IQP1_THESC</name>
<sequence length="109" mass="12264">MFRDPNRQRLIRGTILQALYLNAFGVDAPVNIHDPYAMPRGVLARVMELSHVLPARSEMNAAVRYLQQKGYVEAVWDEDGEFTLVRLTTQGMDLVEGNLKDPGVLLPRG</sequence>
<protein>
    <submittedName>
        <fullName evidence="1">Uncharacterized protein</fullName>
    </submittedName>
</protein>
<dbReference type="EMBL" id="LJJR01000014">
    <property type="protein sequence ID" value="KPD31544.1"/>
    <property type="molecule type" value="Genomic_DNA"/>
</dbReference>
<evidence type="ECO:0000313" key="1">
    <source>
        <dbReference type="EMBL" id="KPD31544.1"/>
    </source>
</evidence>
<dbReference type="AlphaFoldDB" id="A0A0N0IQP1"/>
<reference evidence="1 2" key="1">
    <citation type="submission" date="2015-09" db="EMBL/GenBank/DDBJ databases">
        <title>Draft genome sequence of Thermus scotoductus strain K1 isolated from a geothermal spring in Nagorno-Karabakh, Armenia.</title>
        <authorList>
            <person name="Saghatelyan A."/>
            <person name="Poghosyan L."/>
            <person name="Panosyan H."/>
            <person name="Birkeland N.-K."/>
        </authorList>
    </citation>
    <scope>NUCLEOTIDE SEQUENCE [LARGE SCALE GENOMIC DNA]</scope>
    <source>
        <strain evidence="1 2">K1</strain>
    </source>
</reference>
<proteinExistence type="predicted"/>
<accession>A0A0N0IQP1</accession>
<comment type="caution">
    <text evidence="1">The sequence shown here is derived from an EMBL/GenBank/DDBJ whole genome shotgun (WGS) entry which is preliminary data.</text>
</comment>
<dbReference type="PATRIC" id="fig|37636.3.peg.254"/>